<dbReference type="Gene3D" id="3.50.50.60">
    <property type="entry name" value="FAD/NAD(P)-binding domain"/>
    <property type="match status" value="1"/>
</dbReference>
<dbReference type="InterPro" id="IPR038010">
    <property type="entry name" value="YhfW_C"/>
</dbReference>
<dbReference type="InterPro" id="IPR036188">
    <property type="entry name" value="FAD/NAD-bd_sf"/>
</dbReference>
<keyword evidence="4" id="KW-0411">Iron-sulfur</keyword>
<evidence type="ECO:0000256" key="4">
    <source>
        <dbReference type="ARBA" id="ARBA00023014"/>
    </source>
</evidence>
<gene>
    <name evidence="7" type="ORF">ACIBP5_20675</name>
</gene>
<keyword evidence="3" id="KW-0408">Iron</keyword>
<sequence length="483" mass="51907">MTGDIQVDVAVVGGGIAGLSTAWELVRTGRSVAVLEADRVAAGVTGYTTAKLTALHTLIYTQLAASAGAEAARLYAQSQQDAIEHVRRTAAEAGIDCEWERRAAYTYVESAGEVEKIEAEAQAAAAAGLPASFVTDTGLPYPVAGAVRVEDQAQFHPRRYLLALAEAIVAGGGAVYERTRVLGLDEGEPCRLTTESGFTITATDVVVATHYPVFDRALLFSRLVPHRELVVAAVIPADRDPGGMYITQADNTRSVRTAPYADGQRLLIVTGESFTPGADEVSARYDRLADWTRQRFGVEQIVYRWAAQDNHTTDKIPYVGRLHPGAEHTYVATGYGGWGMSNGVMSGRLLAALIDGRPLPWTDLYDPRRLHPLREAGPFLKAQAKVAGHFVGDRLRRSRADSVDDIAPGTAAVVRVGGERCAVYRDEAGSLHALSAICTHLGCVVAFNDAERTWECPCHGSRFAIDGSVLQGPANHPLQPRHQ</sequence>
<comment type="caution">
    <text evidence="7">The sequence shown here is derived from an EMBL/GenBank/DDBJ whole genome shotgun (WGS) entry which is preliminary data.</text>
</comment>
<evidence type="ECO:0000256" key="2">
    <source>
        <dbReference type="ARBA" id="ARBA00022723"/>
    </source>
</evidence>
<reference evidence="7 8" key="1">
    <citation type="submission" date="2024-10" db="EMBL/GenBank/DDBJ databases">
        <title>The Natural Products Discovery Center: Release of the First 8490 Sequenced Strains for Exploring Actinobacteria Biosynthetic Diversity.</title>
        <authorList>
            <person name="Kalkreuter E."/>
            <person name="Kautsar S.A."/>
            <person name="Yang D."/>
            <person name="Bader C.D."/>
            <person name="Teijaro C.N."/>
            <person name="Fluegel L."/>
            <person name="Davis C.M."/>
            <person name="Simpson J.R."/>
            <person name="Lauterbach L."/>
            <person name="Steele A.D."/>
            <person name="Gui C."/>
            <person name="Meng S."/>
            <person name="Li G."/>
            <person name="Viehrig K."/>
            <person name="Ye F."/>
            <person name="Su P."/>
            <person name="Kiefer A.F."/>
            <person name="Nichols A."/>
            <person name="Cepeda A.J."/>
            <person name="Yan W."/>
            <person name="Fan B."/>
            <person name="Jiang Y."/>
            <person name="Adhikari A."/>
            <person name="Zheng C.-J."/>
            <person name="Schuster L."/>
            <person name="Cowan T.M."/>
            <person name="Smanski M.J."/>
            <person name="Chevrette M.G."/>
            <person name="De Carvalho L.P.S."/>
            <person name="Shen B."/>
        </authorList>
    </citation>
    <scope>NUCLEOTIDE SEQUENCE [LARGE SCALE GENOMIC DNA]</scope>
    <source>
        <strain evidence="7 8">NPDC049503</strain>
    </source>
</reference>
<dbReference type="PRINTS" id="PR00162">
    <property type="entry name" value="RIESKE"/>
</dbReference>
<evidence type="ECO:0000256" key="3">
    <source>
        <dbReference type="ARBA" id="ARBA00023004"/>
    </source>
</evidence>
<dbReference type="Gene3D" id="3.30.9.10">
    <property type="entry name" value="D-Amino Acid Oxidase, subunit A, domain 2"/>
    <property type="match status" value="1"/>
</dbReference>
<keyword evidence="5" id="KW-1015">Disulfide bond</keyword>
<dbReference type="SUPFAM" id="SSF50022">
    <property type="entry name" value="ISP domain"/>
    <property type="match status" value="1"/>
</dbReference>
<dbReference type="EMBL" id="JBITMB010000004">
    <property type="protein sequence ID" value="MFI7442388.1"/>
    <property type="molecule type" value="Genomic_DNA"/>
</dbReference>
<dbReference type="CDD" id="cd03477">
    <property type="entry name" value="Rieske_YhfW_C"/>
    <property type="match status" value="1"/>
</dbReference>
<keyword evidence="2" id="KW-0479">Metal-binding</keyword>
<keyword evidence="8" id="KW-1185">Reference proteome</keyword>
<evidence type="ECO:0000313" key="7">
    <source>
        <dbReference type="EMBL" id="MFI7442388.1"/>
    </source>
</evidence>
<dbReference type="PROSITE" id="PS51296">
    <property type="entry name" value="RIESKE"/>
    <property type="match status" value="1"/>
</dbReference>
<protein>
    <submittedName>
        <fullName evidence="7">FAD-dependent oxidoreductase</fullName>
    </submittedName>
</protein>
<evidence type="ECO:0000256" key="5">
    <source>
        <dbReference type="ARBA" id="ARBA00023157"/>
    </source>
</evidence>
<dbReference type="InterPro" id="IPR017941">
    <property type="entry name" value="Rieske_2Fe-2S"/>
</dbReference>
<dbReference type="Pfam" id="PF01266">
    <property type="entry name" value="DAO"/>
    <property type="match status" value="1"/>
</dbReference>
<dbReference type="Proteomes" id="UP001612928">
    <property type="component" value="Unassembled WGS sequence"/>
</dbReference>
<dbReference type="SUPFAM" id="SSF51971">
    <property type="entry name" value="Nucleotide-binding domain"/>
    <property type="match status" value="1"/>
</dbReference>
<proteinExistence type="predicted"/>
<dbReference type="InterPro" id="IPR036922">
    <property type="entry name" value="Rieske_2Fe-2S_sf"/>
</dbReference>
<dbReference type="InterPro" id="IPR005805">
    <property type="entry name" value="Rieske_Fe-S_prot_C"/>
</dbReference>
<dbReference type="PANTHER" id="PTHR13847">
    <property type="entry name" value="SARCOSINE DEHYDROGENASE-RELATED"/>
    <property type="match status" value="1"/>
</dbReference>
<dbReference type="InterPro" id="IPR006076">
    <property type="entry name" value="FAD-dep_OxRdtase"/>
</dbReference>
<keyword evidence="1" id="KW-0001">2Fe-2S</keyword>
<dbReference type="Gene3D" id="2.102.10.10">
    <property type="entry name" value="Rieske [2Fe-2S] iron-sulphur domain"/>
    <property type="match status" value="1"/>
</dbReference>
<dbReference type="RefSeq" id="WP_397022345.1">
    <property type="nucleotide sequence ID" value="NZ_JBITMB010000004.1"/>
</dbReference>
<name>A0ABW8A6S6_9ACTN</name>
<evidence type="ECO:0000256" key="1">
    <source>
        <dbReference type="ARBA" id="ARBA00022714"/>
    </source>
</evidence>
<feature type="domain" description="Rieske" evidence="6">
    <location>
        <begin position="398"/>
        <end position="483"/>
    </location>
</feature>
<evidence type="ECO:0000313" key="8">
    <source>
        <dbReference type="Proteomes" id="UP001612928"/>
    </source>
</evidence>
<organism evidence="7 8">
    <name type="scientific">Nonomuraea indica</name>
    <dbReference type="NCBI Taxonomy" id="1581193"/>
    <lineage>
        <taxon>Bacteria</taxon>
        <taxon>Bacillati</taxon>
        <taxon>Actinomycetota</taxon>
        <taxon>Actinomycetes</taxon>
        <taxon>Streptosporangiales</taxon>
        <taxon>Streptosporangiaceae</taxon>
        <taxon>Nonomuraea</taxon>
    </lineage>
</organism>
<accession>A0ABW8A6S6</accession>
<dbReference type="Pfam" id="PF00355">
    <property type="entry name" value="Rieske"/>
    <property type="match status" value="1"/>
</dbReference>
<evidence type="ECO:0000259" key="6">
    <source>
        <dbReference type="PROSITE" id="PS51296"/>
    </source>
</evidence>
<dbReference type="PANTHER" id="PTHR13847:SF274">
    <property type="entry name" value="RIESKE 2FE-2S IRON-SULFUR PROTEIN YHFW-RELATED"/>
    <property type="match status" value="1"/>
</dbReference>